<evidence type="ECO:0000256" key="5">
    <source>
        <dbReference type="SAM" id="Phobius"/>
    </source>
</evidence>
<evidence type="ECO:0000259" key="6">
    <source>
        <dbReference type="SMART" id="SM00765"/>
    </source>
</evidence>
<evidence type="ECO:0000313" key="8">
    <source>
        <dbReference type="Proteomes" id="UP001249851"/>
    </source>
</evidence>
<keyword evidence="8" id="KW-1185">Reference proteome</keyword>
<dbReference type="EMBL" id="JARQWQ010000002">
    <property type="protein sequence ID" value="KAK2573495.1"/>
    <property type="molecule type" value="Genomic_DNA"/>
</dbReference>
<dbReference type="GO" id="GO:0031410">
    <property type="term" value="C:cytoplasmic vesicle"/>
    <property type="evidence" value="ECO:0007669"/>
    <property type="project" value="TreeGrafter"/>
</dbReference>
<organism evidence="7 8">
    <name type="scientific">Acropora cervicornis</name>
    <name type="common">Staghorn coral</name>
    <dbReference type="NCBI Taxonomy" id="6130"/>
    <lineage>
        <taxon>Eukaryota</taxon>
        <taxon>Metazoa</taxon>
        <taxon>Cnidaria</taxon>
        <taxon>Anthozoa</taxon>
        <taxon>Hexacorallia</taxon>
        <taxon>Scleractinia</taxon>
        <taxon>Astrocoeniina</taxon>
        <taxon>Acroporidae</taxon>
        <taxon>Acropora</taxon>
    </lineage>
</organism>
<evidence type="ECO:0000313" key="7">
    <source>
        <dbReference type="EMBL" id="KAK2573495.1"/>
    </source>
</evidence>
<evidence type="ECO:0000256" key="1">
    <source>
        <dbReference type="ARBA" id="ARBA00004370"/>
    </source>
</evidence>
<sequence length="240" mass="27091">MSKHNFVSQKKENVKERHLKDKVAFFFTPLSIKCKISLRKDSIMDKFLFYLATITFMLTVFMSGSTRGHDSFFGLYRAPRSGPPLAKNQNPVCKKAQLLHSDIVQNASLEGQLHAGNFSFLGDVKDMEECMSLCCASKRCQLAYMDNAKCYGVKCYSEELCKITTAYSTNDVKISLMVRNDINRKAYVTAYIVVVLVAFGAAVSGTVWAVFIFVRRYRENGGTKVKDEDEEDATAEPKVY</sequence>
<dbReference type="InterPro" id="IPR013980">
    <property type="entry name" value="MANSC_dom"/>
</dbReference>
<dbReference type="PANTHER" id="PTHR46182:SF2">
    <property type="entry name" value="FI19480P1"/>
    <property type="match status" value="1"/>
</dbReference>
<keyword evidence="2" id="KW-0732">Signal</keyword>
<evidence type="ECO:0000256" key="3">
    <source>
        <dbReference type="ARBA" id="ARBA00023136"/>
    </source>
</evidence>
<dbReference type="InterPro" id="IPR029865">
    <property type="entry name" value="KIAA0319-like"/>
</dbReference>
<keyword evidence="5" id="KW-0812">Transmembrane</keyword>
<feature type="transmembrane region" description="Helical" evidence="5">
    <location>
        <begin position="47"/>
        <end position="65"/>
    </location>
</feature>
<comment type="caution">
    <text evidence="7">The sequence shown here is derived from an EMBL/GenBank/DDBJ whole genome shotgun (WGS) entry which is preliminary data.</text>
</comment>
<gene>
    <name evidence="7" type="ORF">P5673_001152</name>
</gene>
<name>A0AAD9R5M4_ACRCE</name>
<protein>
    <recommendedName>
        <fullName evidence="6">Seven cysteines N-terminal domain-containing protein</fullName>
    </recommendedName>
</protein>
<evidence type="ECO:0000256" key="2">
    <source>
        <dbReference type="ARBA" id="ARBA00022729"/>
    </source>
</evidence>
<dbReference type="GO" id="GO:0016020">
    <property type="term" value="C:membrane"/>
    <property type="evidence" value="ECO:0007669"/>
    <property type="project" value="UniProtKB-SubCell"/>
</dbReference>
<dbReference type="Pfam" id="PF23597">
    <property type="entry name" value="KIAA0319_N"/>
    <property type="match status" value="1"/>
</dbReference>
<evidence type="ECO:0000256" key="4">
    <source>
        <dbReference type="ARBA" id="ARBA00023180"/>
    </source>
</evidence>
<keyword evidence="5" id="KW-1133">Transmembrane helix</keyword>
<dbReference type="InterPro" id="IPR011106">
    <property type="entry name" value="MANSC_N"/>
</dbReference>
<reference evidence="7" key="2">
    <citation type="journal article" date="2023" name="Science">
        <title>Genomic signatures of disease resistance in endangered staghorn corals.</title>
        <authorList>
            <person name="Vollmer S.V."/>
            <person name="Selwyn J.D."/>
            <person name="Despard B.A."/>
            <person name="Roesel C.L."/>
        </authorList>
    </citation>
    <scope>NUCLEOTIDE SEQUENCE</scope>
    <source>
        <strain evidence="7">K2</strain>
    </source>
</reference>
<reference evidence="7" key="1">
    <citation type="journal article" date="2023" name="G3 (Bethesda)">
        <title>Whole genome assembly and annotation of the endangered Caribbean coral Acropora cervicornis.</title>
        <authorList>
            <person name="Selwyn J.D."/>
            <person name="Vollmer S.V."/>
        </authorList>
    </citation>
    <scope>NUCLEOTIDE SEQUENCE</scope>
    <source>
        <strain evidence="7">K2</strain>
    </source>
</reference>
<dbReference type="GO" id="GO:0001764">
    <property type="term" value="P:neuron migration"/>
    <property type="evidence" value="ECO:0007669"/>
    <property type="project" value="TreeGrafter"/>
</dbReference>
<proteinExistence type="predicted"/>
<dbReference type="Proteomes" id="UP001249851">
    <property type="component" value="Unassembled WGS sequence"/>
</dbReference>
<feature type="domain" description="Seven cysteines N-terminal" evidence="6">
    <location>
        <begin position="88"/>
        <end position="167"/>
    </location>
</feature>
<keyword evidence="4" id="KW-0325">Glycoprotein</keyword>
<feature type="transmembrane region" description="Helical" evidence="5">
    <location>
        <begin position="186"/>
        <end position="214"/>
    </location>
</feature>
<accession>A0AAD9R5M4</accession>
<keyword evidence="3 5" id="KW-0472">Membrane</keyword>
<comment type="subcellular location">
    <subcellularLocation>
        <location evidence="1">Membrane</location>
    </subcellularLocation>
</comment>
<dbReference type="AlphaFoldDB" id="A0AAD9R5M4"/>
<dbReference type="PANTHER" id="PTHR46182">
    <property type="entry name" value="FI19480P1"/>
    <property type="match status" value="1"/>
</dbReference>
<dbReference type="SMART" id="SM00765">
    <property type="entry name" value="MANEC"/>
    <property type="match status" value="1"/>
</dbReference>